<evidence type="ECO:0000256" key="2">
    <source>
        <dbReference type="ARBA" id="ARBA00007459"/>
    </source>
</evidence>
<gene>
    <name evidence="7" type="ORF">DI09_4p250</name>
</gene>
<dbReference type="Pfam" id="PF05182">
    <property type="entry name" value="Fip1"/>
    <property type="match status" value="1"/>
</dbReference>
<feature type="compositionally biased region" description="Low complexity" evidence="5">
    <location>
        <begin position="159"/>
        <end position="170"/>
    </location>
</feature>
<evidence type="ECO:0000256" key="1">
    <source>
        <dbReference type="ARBA" id="ARBA00004123"/>
    </source>
</evidence>
<dbReference type="AlphaFoldDB" id="A0A098VPG7"/>
<dbReference type="PANTHER" id="PTHR13484">
    <property type="entry name" value="FIP1-LIKE 1 PROTEIN"/>
    <property type="match status" value="1"/>
</dbReference>
<feature type="compositionally biased region" description="Low complexity" evidence="5">
    <location>
        <begin position="224"/>
        <end position="259"/>
    </location>
</feature>
<comment type="similarity">
    <text evidence="2">Belongs to the FIP1 family.</text>
</comment>
<evidence type="ECO:0000313" key="7">
    <source>
        <dbReference type="EMBL" id="KGG50942.1"/>
    </source>
</evidence>
<reference evidence="7 8" key="1">
    <citation type="submission" date="2014-04" db="EMBL/GenBank/DDBJ databases">
        <title>A new species of microsporidia sheds light on the evolution of extreme parasitism.</title>
        <authorList>
            <person name="Haag K.L."/>
            <person name="James T.Y."/>
            <person name="Larsson R."/>
            <person name="Schaer T.M."/>
            <person name="Refardt D."/>
            <person name="Pombert J.-F."/>
            <person name="Ebert D."/>
        </authorList>
    </citation>
    <scope>NUCLEOTIDE SEQUENCE [LARGE SCALE GENOMIC DNA]</scope>
    <source>
        <strain evidence="7 8">UGP3</strain>
        <tissue evidence="7">Spores</tissue>
    </source>
</reference>
<dbReference type="RefSeq" id="XP_013237369.1">
    <property type="nucleotide sequence ID" value="XM_013381915.1"/>
</dbReference>
<evidence type="ECO:0000259" key="6">
    <source>
        <dbReference type="Pfam" id="PF05182"/>
    </source>
</evidence>
<feature type="domain" description="Pre-mRNA polyadenylation factor Fip1" evidence="6">
    <location>
        <begin position="95"/>
        <end position="135"/>
    </location>
</feature>
<keyword evidence="4" id="KW-0539">Nucleus</keyword>
<dbReference type="GO" id="GO:0005847">
    <property type="term" value="C:mRNA cleavage and polyadenylation specificity factor complex"/>
    <property type="evidence" value="ECO:0007669"/>
    <property type="project" value="TreeGrafter"/>
</dbReference>
<dbReference type="HOGENOM" id="CLU_1073957_0_0_1"/>
<evidence type="ECO:0000256" key="4">
    <source>
        <dbReference type="ARBA" id="ARBA00023242"/>
    </source>
</evidence>
<protein>
    <recommendedName>
        <fullName evidence="6">Pre-mRNA polyadenylation factor Fip1 domain-containing protein</fullName>
    </recommendedName>
</protein>
<accession>A0A098VPG7</accession>
<organism evidence="7 8">
    <name type="scientific">Mitosporidium daphniae</name>
    <dbReference type="NCBI Taxonomy" id="1485682"/>
    <lineage>
        <taxon>Eukaryota</taxon>
        <taxon>Fungi</taxon>
        <taxon>Fungi incertae sedis</taxon>
        <taxon>Microsporidia</taxon>
        <taxon>Mitosporidium</taxon>
    </lineage>
</organism>
<feature type="region of interest" description="Disordered" evidence="5">
    <location>
        <begin position="150"/>
        <end position="259"/>
    </location>
</feature>
<keyword evidence="8" id="KW-1185">Reference proteome</keyword>
<dbReference type="PANTHER" id="PTHR13484:SF0">
    <property type="entry name" value="PRE-MRNA 3'-END-PROCESSING FACTOR FIP1"/>
    <property type="match status" value="1"/>
</dbReference>
<feature type="compositionally biased region" description="Basic and acidic residues" evidence="5">
    <location>
        <begin position="193"/>
        <end position="223"/>
    </location>
</feature>
<comment type="caution">
    <text evidence="7">The sequence shown here is derived from an EMBL/GenBank/DDBJ whole genome shotgun (WGS) entry which is preliminary data.</text>
</comment>
<dbReference type="Proteomes" id="UP000029725">
    <property type="component" value="Unassembled WGS sequence"/>
</dbReference>
<dbReference type="InterPro" id="IPR007854">
    <property type="entry name" value="Fip1_dom"/>
</dbReference>
<dbReference type="EMBL" id="JMKJ01000444">
    <property type="protein sequence ID" value="KGG50942.1"/>
    <property type="molecule type" value="Genomic_DNA"/>
</dbReference>
<keyword evidence="3" id="KW-0507">mRNA processing</keyword>
<dbReference type="OrthoDB" id="1917198at2759"/>
<evidence type="ECO:0000313" key="8">
    <source>
        <dbReference type="Proteomes" id="UP000029725"/>
    </source>
</evidence>
<sequence length="259" mass="28243">MVPSRFPARFQKPLSVATGIPAAGTGLRSSFLPSIGPNASSATCPTCGGAGAPGSTTNVDAAPTFAPSEMLSAQLTTVLSDGLPSAPMASSIYNIELDSIEDKPWRQPGSDITDYFNYGFDEQTWRLYCLRQKSQREEAHQSRRIGVSCRPKLSASHRIPAPSTISPPSAEYYFGEESKSPQSTRRHRSRSRSRGDSRKTERRSETRRSDHESKDRPDHRAGDKASSASSSYSRSNFSRTFSSSSSSNSSRKPSSSYRS</sequence>
<name>A0A098VPG7_9MICR</name>
<comment type="subcellular location">
    <subcellularLocation>
        <location evidence="1">Nucleus</location>
    </subcellularLocation>
</comment>
<dbReference type="GeneID" id="25260160"/>
<dbReference type="VEuPathDB" id="MicrosporidiaDB:DI09_4p250"/>
<evidence type="ECO:0000256" key="3">
    <source>
        <dbReference type="ARBA" id="ARBA00022664"/>
    </source>
</evidence>
<dbReference type="InterPro" id="IPR051187">
    <property type="entry name" value="Pre-mRNA_3'-end_processing_reg"/>
</dbReference>
<dbReference type="GO" id="GO:0006397">
    <property type="term" value="P:mRNA processing"/>
    <property type="evidence" value="ECO:0007669"/>
    <property type="project" value="UniProtKB-KW"/>
</dbReference>
<proteinExistence type="inferred from homology"/>
<evidence type="ECO:0000256" key="5">
    <source>
        <dbReference type="SAM" id="MobiDB-lite"/>
    </source>
</evidence>